<gene>
    <name evidence="2" type="ORF">E6H02_05255</name>
</gene>
<dbReference type="AlphaFoldDB" id="A0A537LYX3"/>
<evidence type="ECO:0000313" key="3">
    <source>
        <dbReference type="Proteomes" id="UP000320393"/>
    </source>
</evidence>
<sequence>MPQHESPPPSGPTDESPAQPPNVGTSGQPGSGAAGTQGIPLAALSASDLLSWVLSLLAAKAWEGMGLVASPLTSKVEKNLDEARLAIDAYAAVFEVMRTRTEESPRREMENLLTTLRLNFVEKSAG</sequence>
<name>A0A537LYX3_9BACT</name>
<organism evidence="2 3">
    <name type="scientific">Candidatus Segetimicrobium genomatis</name>
    <dbReference type="NCBI Taxonomy" id="2569760"/>
    <lineage>
        <taxon>Bacteria</taxon>
        <taxon>Bacillati</taxon>
        <taxon>Candidatus Sysuimicrobiota</taxon>
        <taxon>Candidatus Sysuimicrobiia</taxon>
        <taxon>Candidatus Sysuimicrobiales</taxon>
        <taxon>Candidatus Segetimicrobiaceae</taxon>
        <taxon>Candidatus Segetimicrobium</taxon>
    </lineage>
</organism>
<proteinExistence type="predicted"/>
<dbReference type="Pfam" id="PF08899">
    <property type="entry name" value="DUF1844"/>
    <property type="match status" value="1"/>
</dbReference>
<dbReference type="EMBL" id="VBAM01000164">
    <property type="protein sequence ID" value="TMJ13231.1"/>
    <property type="molecule type" value="Genomic_DNA"/>
</dbReference>
<reference evidence="2 3" key="1">
    <citation type="journal article" date="2019" name="Nat. Microbiol.">
        <title>Mediterranean grassland soil C-N compound turnover is dependent on rainfall and depth, and is mediated by genomically divergent microorganisms.</title>
        <authorList>
            <person name="Diamond S."/>
            <person name="Andeer P.F."/>
            <person name="Li Z."/>
            <person name="Crits-Christoph A."/>
            <person name="Burstein D."/>
            <person name="Anantharaman K."/>
            <person name="Lane K.R."/>
            <person name="Thomas B.C."/>
            <person name="Pan C."/>
            <person name="Northen T.R."/>
            <person name="Banfield J.F."/>
        </authorList>
    </citation>
    <scope>NUCLEOTIDE SEQUENCE [LARGE SCALE GENOMIC DNA]</scope>
    <source>
        <strain evidence="2">NP_5</strain>
    </source>
</reference>
<feature type="region of interest" description="Disordered" evidence="1">
    <location>
        <begin position="1"/>
        <end position="37"/>
    </location>
</feature>
<comment type="caution">
    <text evidence="2">The sequence shown here is derived from an EMBL/GenBank/DDBJ whole genome shotgun (WGS) entry which is preliminary data.</text>
</comment>
<evidence type="ECO:0000313" key="2">
    <source>
        <dbReference type="EMBL" id="TMJ13231.1"/>
    </source>
</evidence>
<accession>A0A537LYX3</accession>
<evidence type="ECO:0000256" key="1">
    <source>
        <dbReference type="SAM" id="MobiDB-lite"/>
    </source>
</evidence>
<dbReference type="Proteomes" id="UP000320393">
    <property type="component" value="Unassembled WGS sequence"/>
</dbReference>
<dbReference type="InterPro" id="IPR014995">
    <property type="entry name" value="DUF1844"/>
</dbReference>
<feature type="compositionally biased region" description="Pro residues" evidence="1">
    <location>
        <begin position="1"/>
        <end position="11"/>
    </location>
</feature>
<protein>
    <submittedName>
        <fullName evidence="2">DUF1844 domain-containing protein</fullName>
    </submittedName>
</protein>